<keyword evidence="3" id="KW-1185">Reference proteome</keyword>
<dbReference type="OrthoDB" id="9923343at2"/>
<feature type="transmembrane region" description="Helical" evidence="1">
    <location>
        <begin position="72"/>
        <end position="91"/>
    </location>
</feature>
<dbReference type="EMBL" id="FWZT01000012">
    <property type="protein sequence ID" value="SMF40807.1"/>
    <property type="molecule type" value="Genomic_DNA"/>
</dbReference>
<evidence type="ECO:0000313" key="3">
    <source>
        <dbReference type="Proteomes" id="UP000192907"/>
    </source>
</evidence>
<keyword evidence="1" id="KW-0472">Membrane</keyword>
<accession>A0A1Y6C442</accession>
<dbReference type="STRING" id="1513793.SAMN06296036_112105"/>
<gene>
    <name evidence="2" type="ORF">SAMN06296036_112105</name>
</gene>
<dbReference type="AlphaFoldDB" id="A0A1Y6C442"/>
<dbReference type="Proteomes" id="UP000192907">
    <property type="component" value="Unassembled WGS sequence"/>
</dbReference>
<keyword evidence="1" id="KW-1133">Transmembrane helix</keyword>
<keyword evidence="1" id="KW-0812">Transmembrane</keyword>
<reference evidence="3" key="1">
    <citation type="submission" date="2017-04" db="EMBL/GenBank/DDBJ databases">
        <authorList>
            <person name="Varghese N."/>
            <person name="Submissions S."/>
        </authorList>
    </citation>
    <scope>NUCLEOTIDE SEQUENCE [LARGE SCALE GENOMIC DNA]</scope>
    <source>
        <strain evidence="3">RKEM611</strain>
    </source>
</reference>
<protein>
    <submittedName>
        <fullName evidence="2">Uncharacterized protein</fullName>
    </submittedName>
</protein>
<evidence type="ECO:0000313" key="2">
    <source>
        <dbReference type="EMBL" id="SMF40807.1"/>
    </source>
</evidence>
<evidence type="ECO:0000256" key="1">
    <source>
        <dbReference type="SAM" id="Phobius"/>
    </source>
</evidence>
<name>A0A1Y6C442_9BACT</name>
<dbReference type="RefSeq" id="WP_132320489.1">
    <property type="nucleotide sequence ID" value="NZ_FWZT01000012.1"/>
</dbReference>
<sequence>MLFYEEAGFRIYCFVLLCLYLITGFYGVLWVSDEFDYERSLFYGFFAVPFSLLFYAQTWYRPRWWQTHPVSFWTTIIILLLSFSWGNFLWLNGISGSEKAVVNVTINDAAYEITHRRGGLDWLYKPRW</sequence>
<feature type="transmembrane region" description="Helical" evidence="1">
    <location>
        <begin position="41"/>
        <end position="60"/>
    </location>
</feature>
<organism evidence="2 3">
    <name type="scientific">Pseudobacteriovorax antillogorgiicola</name>
    <dbReference type="NCBI Taxonomy" id="1513793"/>
    <lineage>
        <taxon>Bacteria</taxon>
        <taxon>Pseudomonadati</taxon>
        <taxon>Bdellovibrionota</taxon>
        <taxon>Oligoflexia</taxon>
        <taxon>Oligoflexales</taxon>
        <taxon>Pseudobacteriovoracaceae</taxon>
        <taxon>Pseudobacteriovorax</taxon>
    </lineage>
</organism>
<feature type="transmembrane region" description="Helical" evidence="1">
    <location>
        <begin position="7"/>
        <end position="29"/>
    </location>
</feature>
<proteinExistence type="predicted"/>